<evidence type="ECO:0000256" key="1">
    <source>
        <dbReference type="SAM" id="MobiDB-lite"/>
    </source>
</evidence>
<name>A0AAN8ML34_9PEZI</name>
<comment type="caution">
    <text evidence="2">The sequence shown here is derived from an EMBL/GenBank/DDBJ whole genome shotgun (WGS) entry which is preliminary data.</text>
</comment>
<accession>A0AAN8ML34</accession>
<dbReference type="Proteomes" id="UP001313282">
    <property type="component" value="Unassembled WGS sequence"/>
</dbReference>
<dbReference type="AlphaFoldDB" id="A0AAN8ML34"/>
<feature type="compositionally biased region" description="Acidic residues" evidence="1">
    <location>
        <begin position="1"/>
        <end position="11"/>
    </location>
</feature>
<feature type="region of interest" description="Disordered" evidence="1">
    <location>
        <begin position="150"/>
        <end position="221"/>
    </location>
</feature>
<reference evidence="2 3" key="1">
    <citation type="submission" date="2019-10" db="EMBL/GenBank/DDBJ databases">
        <authorList>
            <person name="Palmer J.M."/>
        </authorList>
    </citation>
    <scope>NUCLEOTIDE SEQUENCE [LARGE SCALE GENOMIC DNA]</scope>
    <source>
        <strain evidence="2 3">TWF718</strain>
    </source>
</reference>
<evidence type="ECO:0000313" key="3">
    <source>
        <dbReference type="Proteomes" id="UP001313282"/>
    </source>
</evidence>
<feature type="compositionally biased region" description="Polar residues" evidence="1">
    <location>
        <begin position="168"/>
        <end position="191"/>
    </location>
</feature>
<feature type="compositionally biased region" description="Low complexity" evidence="1">
    <location>
        <begin position="36"/>
        <end position="50"/>
    </location>
</feature>
<feature type="region of interest" description="Disordered" evidence="1">
    <location>
        <begin position="398"/>
        <end position="424"/>
    </location>
</feature>
<evidence type="ECO:0000313" key="2">
    <source>
        <dbReference type="EMBL" id="KAK6339179.1"/>
    </source>
</evidence>
<keyword evidence="3" id="KW-1185">Reference proteome</keyword>
<organism evidence="2 3">
    <name type="scientific">Orbilia javanica</name>
    <dbReference type="NCBI Taxonomy" id="47235"/>
    <lineage>
        <taxon>Eukaryota</taxon>
        <taxon>Fungi</taxon>
        <taxon>Dikarya</taxon>
        <taxon>Ascomycota</taxon>
        <taxon>Pezizomycotina</taxon>
        <taxon>Orbiliomycetes</taxon>
        <taxon>Orbiliales</taxon>
        <taxon>Orbiliaceae</taxon>
        <taxon>Orbilia</taxon>
    </lineage>
</organism>
<gene>
    <name evidence="2" type="ORF">TWF718_008602</name>
</gene>
<feature type="region of interest" description="Disordered" evidence="1">
    <location>
        <begin position="1"/>
        <end position="52"/>
    </location>
</feature>
<dbReference type="EMBL" id="JAVHNR010000006">
    <property type="protein sequence ID" value="KAK6339179.1"/>
    <property type="molecule type" value="Genomic_DNA"/>
</dbReference>
<feature type="compositionally biased region" description="Basic and acidic residues" evidence="1">
    <location>
        <begin position="205"/>
        <end position="214"/>
    </location>
</feature>
<protein>
    <submittedName>
        <fullName evidence="2">Uncharacterized protein</fullName>
    </submittedName>
</protein>
<sequence length="518" mass="57660">MDPIIEEDEPIEITPSPQADLQLQIPPRFNPTSRQTSPASSTDSTASSSSLVVIEREEIQPILKETPKKRLFDRYTFTPSQQIPRDFYRFTEDKPSAVRWPPKEAAQCNYVLCFPEINEQYTASHQTRPGFLTKAQSTSGLEVESELLKLTSKRDPNSKPPDPLRSVSLRTTDPPISSASSMTENESTRSASPVLETSRKPLSRKTVDRSKHVPIENSPGQRVSLIPSGLKVLPKWGGQTETPNSGLILKPYETRMCNGCDRYITLTKTQYVCNDIGCKNRLCDRCYNIWLDAKWEGREIVTPEKLRMAHTAAEIREKYAKGMLQNPNISLEEKAKYIGEGAAVAANHSFIDDYSLQEHNIGHKTDPSRYINLDLNSLKDVFGKEEVEMTLLDSAVTKESSITSKVGPERSRPASPHVESLSTNDSDSFWGWDYAINKRDAAATGRTAPALPQLDYQPPTHASPVALTPSLSTSSSSSLTIISMSETVIGRADIETSQRSSSPSWTIWTLESSDSLNY</sequence>
<proteinExistence type="predicted"/>